<evidence type="ECO:0000256" key="2">
    <source>
        <dbReference type="ARBA" id="ARBA00023774"/>
    </source>
</evidence>
<protein>
    <recommendedName>
        <fullName evidence="3">Calcineurin B-like protein</fullName>
    </recommendedName>
</protein>
<feature type="transmembrane region" description="Helical" evidence="4">
    <location>
        <begin position="15"/>
        <end position="34"/>
    </location>
</feature>
<dbReference type="Gene3D" id="1.10.238.10">
    <property type="entry name" value="EF-hand"/>
    <property type="match status" value="1"/>
</dbReference>
<feature type="domain" description="EF-hand" evidence="5">
    <location>
        <begin position="104"/>
        <end position="139"/>
    </location>
</feature>
<sequence>MDFTRSSSLTAGERICAAFLPFVAIVEVFILAIVDCFDCRRSIPNKKFIYHFEDLNRLADETRFSVNEVEALYELFKKLSSSIIDDGSIHKEELQLALFQTPYGENLFLDRVFDLFDEKRNGVIDFEEFVHALNLHTLTRFSGTFVLLAVAFRLYDLRQTGFIEREEVKQMVVAIMMECDMKLSDDLLEAIIDKAKCLNSITFTYKDGKINKEEWKAFAVRNPALLKNMTLPYLKDITTAFPSFIFNTEVED</sequence>
<dbReference type="AlphaFoldDB" id="A0A7J6E3B1"/>
<accession>A0A7J6E3B1</accession>
<evidence type="ECO:0000259" key="5">
    <source>
        <dbReference type="PROSITE" id="PS50222"/>
    </source>
</evidence>
<keyword evidence="1 3" id="KW-0677">Repeat</keyword>
<dbReference type="GO" id="GO:0016020">
    <property type="term" value="C:membrane"/>
    <property type="evidence" value="ECO:0007669"/>
    <property type="project" value="UniProtKB-SubCell"/>
</dbReference>
<dbReference type="GO" id="GO:0019900">
    <property type="term" value="F:kinase binding"/>
    <property type="evidence" value="ECO:0007669"/>
    <property type="project" value="UniProtKB-UniRule"/>
</dbReference>
<dbReference type="PANTHER" id="PTHR23056:SF26">
    <property type="entry name" value="CALCINEURIN B-LIKE PROTEIN 10"/>
    <property type="match status" value="1"/>
</dbReference>
<comment type="caution">
    <text evidence="6">The sequence shown here is derived from an EMBL/GenBank/DDBJ whole genome shotgun (WGS) entry which is preliminary data.</text>
</comment>
<keyword evidence="3" id="KW-0106">Calcium</keyword>
<comment type="similarity">
    <text evidence="2 3">Belongs to the calcineurin regulatory subunit family.</text>
</comment>
<dbReference type="GO" id="GO:0005509">
    <property type="term" value="F:calcium ion binding"/>
    <property type="evidence" value="ECO:0007669"/>
    <property type="project" value="UniProtKB-UniRule"/>
</dbReference>
<name>A0A7J6E3B1_CANSA</name>
<dbReference type="SUPFAM" id="SSF47473">
    <property type="entry name" value="EF-hand"/>
    <property type="match status" value="1"/>
</dbReference>
<organism evidence="6 9">
    <name type="scientific">Cannabis sativa</name>
    <name type="common">Hemp</name>
    <name type="synonym">Marijuana</name>
    <dbReference type="NCBI Taxonomy" id="3483"/>
    <lineage>
        <taxon>Eukaryota</taxon>
        <taxon>Viridiplantae</taxon>
        <taxon>Streptophyta</taxon>
        <taxon>Embryophyta</taxon>
        <taxon>Tracheophyta</taxon>
        <taxon>Spermatophyta</taxon>
        <taxon>Magnoliopsida</taxon>
        <taxon>eudicotyledons</taxon>
        <taxon>Gunneridae</taxon>
        <taxon>Pentapetalae</taxon>
        <taxon>rosids</taxon>
        <taxon>fabids</taxon>
        <taxon>Rosales</taxon>
        <taxon>Cannabaceae</taxon>
        <taxon>Cannabis</taxon>
    </lineage>
</organism>
<reference evidence="8 9" key="1">
    <citation type="journal article" date="2020" name="bioRxiv">
        <title>Sequence and annotation of 42 cannabis genomes reveals extensive copy number variation in cannabinoid synthesis and pathogen resistance genes.</title>
        <authorList>
            <person name="Mckernan K.J."/>
            <person name="Helbert Y."/>
            <person name="Kane L.T."/>
            <person name="Ebling H."/>
            <person name="Zhang L."/>
            <person name="Liu B."/>
            <person name="Eaton Z."/>
            <person name="Mclaughlin S."/>
            <person name="Kingan S."/>
            <person name="Baybayan P."/>
            <person name="Concepcion G."/>
            <person name="Jordan M."/>
            <person name="Riva A."/>
            <person name="Barbazuk W."/>
            <person name="Harkins T."/>
        </authorList>
    </citation>
    <scope>NUCLEOTIDE SEQUENCE [LARGE SCALE GENOMIC DNA]</scope>
    <source>
        <strain evidence="8 9">cv. Jamaican Lion 4</strain>
        <strain evidence="6">Father</strain>
        <strain evidence="7">Mother</strain>
        <tissue evidence="6">Leaf</tissue>
    </source>
</reference>
<dbReference type="Pfam" id="PF00036">
    <property type="entry name" value="EF-hand_1"/>
    <property type="match status" value="1"/>
</dbReference>
<dbReference type="FunFam" id="1.10.238.10:FF:000073">
    <property type="entry name" value="calcineurin B-like protein 3"/>
    <property type="match status" value="1"/>
</dbReference>
<dbReference type="PANTHER" id="PTHR23056">
    <property type="entry name" value="CALCINEURIN B"/>
    <property type="match status" value="1"/>
</dbReference>
<dbReference type="Pfam" id="PF13202">
    <property type="entry name" value="EF-hand_5"/>
    <property type="match status" value="1"/>
</dbReference>
<proteinExistence type="inferred from homology"/>
<dbReference type="EMBL" id="JAATIP010000089">
    <property type="protein sequence ID" value="KAF4375684.1"/>
    <property type="molecule type" value="Genomic_DNA"/>
</dbReference>
<keyword evidence="4" id="KW-0812">Transmembrane</keyword>
<dbReference type="InterPro" id="IPR011992">
    <property type="entry name" value="EF-hand-dom_pair"/>
</dbReference>
<comment type="function">
    <text evidence="3">Acts as a calcium sensor. CBL proteins interact with CIPK serine-threonine protein kinases. Binding of a CBL protein to the regulatory NAF domain of a CIPK protein lead to the activation of the kinase in a calcium-dependent manner.</text>
</comment>
<comment type="subcellular location">
    <subcellularLocation>
        <location evidence="3">Membrane</location>
    </subcellularLocation>
</comment>
<evidence type="ECO:0000313" key="6">
    <source>
        <dbReference type="EMBL" id="KAF4352844.1"/>
    </source>
</evidence>
<dbReference type="InterPro" id="IPR002048">
    <property type="entry name" value="EF_hand_dom"/>
</dbReference>
<evidence type="ECO:0000313" key="7">
    <source>
        <dbReference type="EMBL" id="KAF4375684.1"/>
    </source>
</evidence>
<dbReference type="SMART" id="SM00054">
    <property type="entry name" value="EFh"/>
    <property type="match status" value="2"/>
</dbReference>
<evidence type="ECO:0000256" key="3">
    <source>
        <dbReference type="RuleBase" id="RU369080"/>
    </source>
</evidence>
<evidence type="ECO:0000313" key="9">
    <source>
        <dbReference type="Proteomes" id="UP000583929"/>
    </source>
</evidence>
<dbReference type="PROSITE" id="PS50222">
    <property type="entry name" value="EF_HAND_2"/>
    <property type="match status" value="2"/>
</dbReference>
<dbReference type="PRINTS" id="PR00450">
    <property type="entry name" value="RECOVERIN"/>
</dbReference>
<comment type="subunit">
    <text evidence="3">Homodimer. Interacts with CIPK.</text>
</comment>
<keyword evidence="4" id="KW-1133">Transmembrane helix</keyword>
<dbReference type="Proteomes" id="UP000583929">
    <property type="component" value="Unassembled WGS sequence"/>
</dbReference>
<keyword evidence="9" id="KW-1185">Reference proteome</keyword>
<dbReference type="GO" id="GO:0019722">
    <property type="term" value="P:calcium-mediated signaling"/>
    <property type="evidence" value="ECO:0007669"/>
    <property type="project" value="UniProtKB-UniRule"/>
</dbReference>
<feature type="domain" description="EF-hand" evidence="5">
    <location>
        <begin position="151"/>
        <end position="178"/>
    </location>
</feature>
<keyword evidence="3 4" id="KW-0472">Membrane</keyword>
<evidence type="ECO:0000313" key="8">
    <source>
        <dbReference type="Proteomes" id="UP000525078"/>
    </source>
</evidence>
<dbReference type="InterPro" id="IPR045198">
    <property type="entry name" value="CNBL1-10"/>
</dbReference>
<gene>
    <name evidence="7" type="ORF">F8388_014406</name>
    <name evidence="6" type="ORF">G4B88_024771</name>
</gene>
<dbReference type="EMBL" id="JAATIQ010000519">
    <property type="protein sequence ID" value="KAF4352844.1"/>
    <property type="molecule type" value="Genomic_DNA"/>
</dbReference>
<evidence type="ECO:0000256" key="1">
    <source>
        <dbReference type="ARBA" id="ARBA00022737"/>
    </source>
</evidence>
<dbReference type="Proteomes" id="UP000525078">
    <property type="component" value="Unassembled WGS sequence"/>
</dbReference>
<keyword evidence="3" id="KW-0479">Metal-binding</keyword>
<evidence type="ECO:0000256" key="4">
    <source>
        <dbReference type="SAM" id="Phobius"/>
    </source>
</evidence>